<gene>
    <name evidence="1" type="ordered locus">Cyan7822_4721</name>
</gene>
<sequence>MLTRRFFVVAIILILGGCKQVSSPPGQLSVGVVSYGESVRSVEQYAEFKDYLGQELKSLIELEPTYNEVQAIVQIERKTWDIVFAPPGLAAIAISESKYTPVFPLEGTLETRSVIIVLEESPMKKLADLAGKTLALGQMGSATGYYLPIFNLYGLTLAKISFASTPKRVLELISNGEVNAGAMSLAEFNRYRPSFANTRFRVLFTDSHEVPSGAVLISPNLTPQQQEQIRAALADVSSAIASSSGYIPNAAPPNYDYLIQVVGRVRQISERVKQEPAPLY</sequence>
<organism evidence="1 2">
    <name type="scientific">Gloeothece verrucosa (strain PCC 7822)</name>
    <name type="common">Cyanothece sp. (strain PCC 7822)</name>
    <dbReference type="NCBI Taxonomy" id="497965"/>
    <lineage>
        <taxon>Bacteria</taxon>
        <taxon>Bacillati</taxon>
        <taxon>Cyanobacteriota</taxon>
        <taxon>Cyanophyceae</taxon>
        <taxon>Oscillatoriophycideae</taxon>
        <taxon>Chroococcales</taxon>
        <taxon>Aphanothecaceae</taxon>
        <taxon>Gloeothece</taxon>
        <taxon>Gloeothece verrucosa</taxon>
    </lineage>
</organism>
<dbReference type="OrthoDB" id="480969at2"/>
<protein>
    <recommendedName>
        <fullName evidence="3">Phosphonate ABC transporter, periplasmic phosphonate-binding protein</fullName>
    </recommendedName>
</protein>
<dbReference type="KEGG" id="cyj:Cyan7822_4721"/>
<dbReference type="RefSeq" id="WP_013324665.1">
    <property type="nucleotide sequence ID" value="NC_014501.1"/>
</dbReference>
<dbReference type="STRING" id="497965.Cyan7822_4721"/>
<evidence type="ECO:0000313" key="2">
    <source>
        <dbReference type="Proteomes" id="UP000008206"/>
    </source>
</evidence>
<dbReference type="PANTHER" id="PTHR35841">
    <property type="entry name" value="PHOSPHONATES-BINDING PERIPLASMIC PROTEIN"/>
    <property type="match status" value="1"/>
</dbReference>
<dbReference type="HOGENOM" id="CLU_952366_0_0_3"/>
<dbReference type="PROSITE" id="PS51257">
    <property type="entry name" value="PROKAR_LIPOPROTEIN"/>
    <property type="match status" value="1"/>
</dbReference>
<dbReference type="PANTHER" id="PTHR35841:SF1">
    <property type="entry name" value="PHOSPHONATES-BINDING PERIPLASMIC PROTEIN"/>
    <property type="match status" value="1"/>
</dbReference>
<dbReference type="Gene3D" id="3.40.190.10">
    <property type="entry name" value="Periplasmic binding protein-like II"/>
    <property type="match status" value="2"/>
</dbReference>
<name>E0UEQ7_GLOV7</name>
<evidence type="ECO:0008006" key="3">
    <source>
        <dbReference type="Google" id="ProtNLM"/>
    </source>
</evidence>
<dbReference type="Pfam" id="PF12974">
    <property type="entry name" value="Phosphonate-bd"/>
    <property type="match status" value="1"/>
</dbReference>
<dbReference type="EMBL" id="CP002198">
    <property type="protein sequence ID" value="ADN16625.1"/>
    <property type="molecule type" value="Genomic_DNA"/>
</dbReference>
<dbReference type="Proteomes" id="UP000008206">
    <property type="component" value="Chromosome"/>
</dbReference>
<dbReference type="eggNOG" id="COG3221">
    <property type="taxonomic scope" value="Bacteria"/>
</dbReference>
<dbReference type="SUPFAM" id="SSF53850">
    <property type="entry name" value="Periplasmic binding protein-like II"/>
    <property type="match status" value="1"/>
</dbReference>
<keyword evidence="2" id="KW-1185">Reference proteome</keyword>
<evidence type="ECO:0000313" key="1">
    <source>
        <dbReference type="EMBL" id="ADN16625.1"/>
    </source>
</evidence>
<proteinExistence type="predicted"/>
<dbReference type="AlphaFoldDB" id="E0UEQ7"/>
<accession>E0UEQ7</accession>
<reference evidence="2" key="1">
    <citation type="journal article" date="2011" name="MBio">
        <title>Novel metabolic attributes of the genus Cyanothece, comprising a group of unicellular nitrogen-fixing Cyanobacteria.</title>
        <authorList>
            <person name="Bandyopadhyay A."/>
            <person name="Elvitigala T."/>
            <person name="Welsh E."/>
            <person name="Stockel J."/>
            <person name="Liberton M."/>
            <person name="Min H."/>
            <person name="Sherman L.A."/>
            <person name="Pakrasi H.B."/>
        </authorList>
    </citation>
    <scope>NUCLEOTIDE SEQUENCE [LARGE SCALE GENOMIC DNA]</scope>
    <source>
        <strain evidence="2">PCC 7822</strain>
    </source>
</reference>